<sequence>MTKKRNQTMTSVISTQSRSLRPRKRTCYDEDDLGKSAPSGEAREAQPLYLQKEVIEGTLLKTASLIDPQPPPLDCATGPLQQIMSAVDTTAPKQGAVQDDYIKDEKGALKMRFFSPAVDPPTVTHPHANPSHIQPAKEVKVLHWDGQTTSAEDRCGEKSLVPPTEERDTKPPEGTGERGDWSVDGGNVPQVEDKSREVQTKVTKRRRMGMCGLGERKGGVEEEQLTERKSAKDVGMVHMKAEEKEEGGGGADLVVVEGTTATTSLCPSDLTRVHAEQNKKKEDEEGEEKKNQEKEEEPLRSGDEARRLNPGCVPVSGYDLVAEALEVTEVLEGGPSRGQQPLVQGNEEVGIVVVVEDNQEGDRGGFATTDLPSFSTGPPPRPLEDKQPEEVLNQPNQSVTESEVGGHPPVQRDDSPQAEAPHTVSSAQPPPTKPDRGADLENTEGPEDTTLTPGGREECIKSPTPDLYREDDDAALRWLGVEVQDYVSDSQLNTIAMIEEEEDKQELHEDATELICGLIRELSSLNRVVMSMDRELETFRHGNRTARLLTRRPRRTEI</sequence>
<accession>A0ACC2GCT1</accession>
<proteinExistence type="predicted"/>
<evidence type="ECO:0000313" key="1">
    <source>
        <dbReference type="EMBL" id="KAJ8001513.1"/>
    </source>
</evidence>
<name>A0ACC2GCT1_DALPE</name>
<dbReference type="Proteomes" id="UP001157502">
    <property type="component" value="Chromosome 14"/>
</dbReference>
<organism evidence="1 2">
    <name type="scientific">Dallia pectoralis</name>
    <name type="common">Alaska blackfish</name>
    <dbReference type="NCBI Taxonomy" id="75939"/>
    <lineage>
        <taxon>Eukaryota</taxon>
        <taxon>Metazoa</taxon>
        <taxon>Chordata</taxon>
        <taxon>Craniata</taxon>
        <taxon>Vertebrata</taxon>
        <taxon>Euteleostomi</taxon>
        <taxon>Actinopterygii</taxon>
        <taxon>Neopterygii</taxon>
        <taxon>Teleostei</taxon>
        <taxon>Protacanthopterygii</taxon>
        <taxon>Esociformes</taxon>
        <taxon>Umbridae</taxon>
        <taxon>Dallia</taxon>
    </lineage>
</organism>
<gene>
    <name evidence="1" type="ORF">DPEC_G00170260</name>
</gene>
<evidence type="ECO:0000313" key="2">
    <source>
        <dbReference type="Proteomes" id="UP001157502"/>
    </source>
</evidence>
<keyword evidence="2" id="KW-1185">Reference proteome</keyword>
<comment type="caution">
    <text evidence="1">The sequence shown here is derived from an EMBL/GenBank/DDBJ whole genome shotgun (WGS) entry which is preliminary data.</text>
</comment>
<protein>
    <submittedName>
        <fullName evidence="1">Uncharacterized protein</fullName>
    </submittedName>
</protein>
<reference evidence="1" key="1">
    <citation type="submission" date="2021-05" db="EMBL/GenBank/DDBJ databases">
        <authorList>
            <person name="Pan Q."/>
            <person name="Jouanno E."/>
            <person name="Zahm M."/>
            <person name="Klopp C."/>
            <person name="Cabau C."/>
            <person name="Louis A."/>
            <person name="Berthelot C."/>
            <person name="Parey E."/>
            <person name="Roest Crollius H."/>
            <person name="Montfort J."/>
            <person name="Robinson-Rechavi M."/>
            <person name="Bouchez O."/>
            <person name="Lampietro C."/>
            <person name="Lopez Roques C."/>
            <person name="Donnadieu C."/>
            <person name="Postlethwait J."/>
            <person name="Bobe J."/>
            <person name="Dillon D."/>
            <person name="Chandos A."/>
            <person name="von Hippel F."/>
            <person name="Guiguen Y."/>
        </authorList>
    </citation>
    <scope>NUCLEOTIDE SEQUENCE</scope>
    <source>
        <strain evidence="1">YG-Jan2019</strain>
    </source>
</reference>
<dbReference type="EMBL" id="CM055741">
    <property type="protein sequence ID" value="KAJ8001513.1"/>
    <property type="molecule type" value="Genomic_DNA"/>
</dbReference>